<dbReference type="PROSITE" id="PS01010">
    <property type="entry name" value="CRISP_2"/>
    <property type="match status" value="1"/>
</dbReference>
<feature type="compositionally biased region" description="Low complexity" evidence="3">
    <location>
        <begin position="1"/>
        <end position="11"/>
    </location>
</feature>
<dbReference type="Pfam" id="PF00188">
    <property type="entry name" value="CAP"/>
    <property type="match status" value="1"/>
</dbReference>
<accession>A0AAF0WI31</accession>
<dbReference type="InterPro" id="IPR002413">
    <property type="entry name" value="V5_allergen-like"/>
</dbReference>
<dbReference type="PROSITE" id="PS01009">
    <property type="entry name" value="CRISP_1"/>
    <property type="match status" value="1"/>
</dbReference>
<evidence type="ECO:0000313" key="5">
    <source>
        <dbReference type="EMBL" id="WOG88643.1"/>
    </source>
</evidence>
<keyword evidence="6" id="KW-1185">Reference proteome</keyword>
<dbReference type="PRINTS" id="PR00838">
    <property type="entry name" value="V5ALLERGEN"/>
</dbReference>
<dbReference type="FunFam" id="3.40.33.10:FF:000004">
    <property type="entry name" value="CAP, cysteine-rich secretory protein, antigen 5"/>
    <property type="match status" value="1"/>
</dbReference>
<dbReference type="KEGG" id="dcr:108207647"/>
<name>A0AAF0WI31_DAUCS</name>
<evidence type="ECO:0000256" key="3">
    <source>
        <dbReference type="SAM" id="MobiDB-lite"/>
    </source>
</evidence>
<dbReference type="SUPFAM" id="SSF55797">
    <property type="entry name" value="PR-1-like"/>
    <property type="match status" value="1"/>
</dbReference>
<dbReference type="Gene3D" id="3.40.33.10">
    <property type="entry name" value="CAP"/>
    <property type="match status" value="1"/>
</dbReference>
<feature type="compositionally biased region" description="Basic residues" evidence="3">
    <location>
        <begin position="25"/>
        <end position="44"/>
    </location>
</feature>
<sequence>MTTTTTTFTVTSQPGPLPPHPRPPLPHRRPLLPHHRYHPSHHRPPQPTGRDLADEFLSLHNTARRDANLPPLVWDTKLEQYAKQYAVQRGNTDCAELIHSHGPYGENIFWGGGPEWRPKDAVEQWMHEEKFYDPDANDCKDGQMCGHYTQIVWRDSCRLGCALQRCKNNDTFVVCSYDPPGNYVGEKPFLHYDN</sequence>
<dbReference type="GO" id="GO:0005576">
    <property type="term" value="C:extracellular region"/>
    <property type="evidence" value="ECO:0007669"/>
    <property type="project" value="InterPro"/>
</dbReference>
<dbReference type="InterPro" id="IPR018244">
    <property type="entry name" value="Allrgn_V5/Tpx1_CS"/>
</dbReference>
<reference evidence="5" key="2">
    <citation type="submission" date="2022-03" db="EMBL/GenBank/DDBJ databases">
        <title>Draft title - Genomic analysis of global carrot germplasm unveils the trajectory of domestication and the origin of high carotenoid orange carrot.</title>
        <authorList>
            <person name="Iorizzo M."/>
            <person name="Ellison S."/>
            <person name="Senalik D."/>
            <person name="Macko-Podgorni A."/>
            <person name="Grzebelus D."/>
            <person name="Bostan H."/>
            <person name="Rolling W."/>
            <person name="Curaba J."/>
            <person name="Simon P."/>
        </authorList>
    </citation>
    <scope>NUCLEOTIDE SEQUENCE</scope>
    <source>
        <tissue evidence="5">Leaf</tissue>
    </source>
</reference>
<protein>
    <recommendedName>
        <fullName evidence="4">SCP domain-containing protein</fullName>
    </recommendedName>
</protein>
<dbReference type="Proteomes" id="UP000077755">
    <property type="component" value="Chromosome 2"/>
</dbReference>
<evidence type="ECO:0000256" key="1">
    <source>
        <dbReference type="ARBA" id="ARBA00003143"/>
    </source>
</evidence>
<dbReference type="EMBL" id="CP093344">
    <property type="protein sequence ID" value="WOG88643.1"/>
    <property type="molecule type" value="Genomic_DNA"/>
</dbReference>
<keyword evidence="2" id="KW-0611">Plant defense</keyword>
<gene>
    <name evidence="5" type="ORF">DCAR_0207878</name>
</gene>
<dbReference type="InterPro" id="IPR001283">
    <property type="entry name" value="CRISP-related"/>
</dbReference>
<evidence type="ECO:0000256" key="2">
    <source>
        <dbReference type="ARBA" id="ARBA00023265"/>
    </source>
</evidence>
<dbReference type="PRINTS" id="PR00837">
    <property type="entry name" value="V5TPXLIKE"/>
</dbReference>
<dbReference type="AlphaFoldDB" id="A0AAF0WI31"/>
<evidence type="ECO:0000313" key="6">
    <source>
        <dbReference type="Proteomes" id="UP000077755"/>
    </source>
</evidence>
<keyword evidence="2" id="KW-0568">Pathogenesis-related protein</keyword>
<dbReference type="InterPro" id="IPR014044">
    <property type="entry name" value="CAP_dom"/>
</dbReference>
<feature type="compositionally biased region" description="Pro residues" evidence="3">
    <location>
        <begin position="15"/>
        <end position="24"/>
    </location>
</feature>
<organism evidence="5 6">
    <name type="scientific">Daucus carota subsp. sativus</name>
    <name type="common">Carrot</name>
    <dbReference type="NCBI Taxonomy" id="79200"/>
    <lineage>
        <taxon>Eukaryota</taxon>
        <taxon>Viridiplantae</taxon>
        <taxon>Streptophyta</taxon>
        <taxon>Embryophyta</taxon>
        <taxon>Tracheophyta</taxon>
        <taxon>Spermatophyta</taxon>
        <taxon>Magnoliopsida</taxon>
        <taxon>eudicotyledons</taxon>
        <taxon>Gunneridae</taxon>
        <taxon>Pentapetalae</taxon>
        <taxon>asterids</taxon>
        <taxon>campanulids</taxon>
        <taxon>Apiales</taxon>
        <taxon>Apiaceae</taxon>
        <taxon>Apioideae</taxon>
        <taxon>Scandiceae</taxon>
        <taxon>Daucinae</taxon>
        <taxon>Daucus</taxon>
        <taxon>Daucus sect. Daucus</taxon>
    </lineage>
</organism>
<dbReference type="CDD" id="cd05381">
    <property type="entry name" value="CAP_PR-1"/>
    <property type="match status" value="1"/>
</dbReference>
<feature type="region of interest" description="Disordered" evidence="3">
    <location>
        <begin position="1"/>
        <end position="52"/>
    </location>
</feature>
<dbReference type="SMART" id="SM00198">
    <property type="entry name" value="SCP"/>
    <property type="match status" value="1"/>
</dbReference>
<proteinExistence type="predicted"/>
<feature type="domain" description="SCP" evidence="4">
    <location>
        <begin position="51"/>
        <end position="185"/>
    </location>
</feature>
<evidence type="ECO:0000259" key="4">
    <source>
        <dbReference type="SMART" id="SM00198"/>
    </source>
</evidence>
<dbReference type="InterPro" id="IPR035940">
    <property type="entry name" value="CAP_sf"/>
</dbReference>
<reference evidence="5" key="1">
    <citation type="journal article" date="2016" name="Nat. Genet.">
        <title>A high-quality carrot genome assembly provides new insights into carotenoid accumulation and asterid genome evolution.</title>
        <authorList>
            <person name="Iorizzo M."/>
            <person name="Ellison S."/>
            <person name="Senalik D."/>
            <person name="Zeng P."/>
            <person name="Satapoomin P."/>
            <person name="Huang J."/>
            <person name="Bowman M."/>
            <person name="Iovene M."/>
            <person name="Sanseverino W."/>
            <person name="Cavagnaro P."/>
            <person name="Yildiz M."/>
            <person name="Macko-Podgorni A."/>
            <person name="Moranska E."/>
            <person name="Grzebelus E."/>
            <person name="Grzebelus D."/>
            <person name="Ashrafi H."/>
            <person name="Zheng Z."/>
            <person name="Cheng S."/>
            <person name="Spooner D."/>
            <person name="Van Deynze A."/>
            <person name="Simon P."/>
        </authorList>
    </citation>
    <scope>NUCLEOTIDE SEQUENCE</scope>
    <source>
        <tissue evidence="5">Leaf</tissue>
    </source>
</reference>
<dbReference type="PANTHER" id="PTHR10334">
    <property type="entry name" value="CYSTEINE-RICH SECRETORY PROTEIN-RELATED"/>
    <property type="match status" value="1"/>
</dbReference>
<comment type="function">
    <text evidence="1">Probably involved in the defense reaction of plants against pathogens.</text>
</comment>